<evidence type="ECO:0000256" key="11">
    <source>
        <dbReference type="SAM" id="SignalP"/>
    </source>
</evidence>
<dbReference type="AlphaFoldDB" id="A0A553PVT6"/>
<dbReference type="InterPro" id="IPR000538">
    <property type="entry name" value="Link_dom"/>
</dbReference>
<evidence type="ECO:0000256" key="4">
    <source>
        <dbReference type="ARBA" id="ARBA00022737"/>
    </source>
</evidence>
<evidence type="ECO:0000256" key="10">
    <source>
        <dbReference type="SAM" id="MobiDB-lite"/>
    </source>
</evidence>
<keyword evidence="4" id="KW-0677">Repeat</keyword>
<keyword evidence="6 9" id="KW-1015">Disulfide bond</keyword>
<dbReference type="InterPro" id="IPR013783">
    <property type="entry name" value="Ig-like_fold"/>
</dbReference>
<evidence type="ECO:0000313" key="14">
    <source>
        <dbReference type="EMBL" id="TRY81754.1"/>
    </source>
</evidence>
<dbReference type="InterPro" id="IPR016187">
    <property type="entry name" value="CTDL_fold"/>
</dbReference>
<feature type="chain" id="PRO_5021777328" description="Ig-like domain-containing protein" evidence="11">
    <location>
        <begin position="30"/>
        <end position="808"/>
    </location>
</feature>
<protein>
    <recommendedName>
        <fullName evidence="16">Ig-like domain-containing protein</fullName>
    </recommendedName>
</protein>
<dbReference type="InterPro" id="IPR036179">
    <property type="entry name" value="Ig-like_dom_sf"/>
</dbReference>
<evidence type="ECO:0000256" key="7">
    <source>
        <dbReference type="ARBA" id="ARBA00023180"/>
    </source>
</evidence>
<dbReference type="GO" id="GO:0001501">
    <property type="term" value="P:skeletal system development"/>
    <property type="evidence" value="ECO:0007669"/>
    <property type="project" value="TreeGrafter"/>
</dbReference>
<dbReference type="GO" id="GO:0072534">
    <property type="term" value="C:perineuronal net"/>
    <property type="evidence" value="ECO:0007669"/>
    <property type="project" value="TreeGrafter"/>
</dbReference>
<proteinExistence type="predicted"/>
<dbReference type="SMART" id="SM00445">
    <property type="entry name" value="LINK"/>
    <property type="match status" value="2"/>
</dbReference>
<feature type="domain" description="Ig-like" evidence="12">
    <location>
        <begin position="53"/>
        <end position="153"/>
    </location>
</feature>
<keyword evidence="2" id="KW-0964">Secreted</keyword>
<comment type="subcellular location">
    <subcellularLocation>
        <location evidence="1">Secreted</location>
    </subcellularLocation>
</comment>
<feature type="domain" description="Link" evidence="13">
    <location>
        <begin position="133"/>
        <end position="229"/>
    </location>
</feature>
<dbReference type="InterPro" id="IPR050691">
    <property type="entry name" value="Hyaluronan_bind_Proteoglycan"/>
</dbReference>
<sequence>MLGVLCLSGLRFFLTVCLLFTLEHNMVNGDTVVNMRKVTHQRVQEPLSGSALLPCVFTLRPSPSHEPPRIKWTRLWGQRGADGLQKQQSILVAKDNIIKVKKAFQGRVTLPGYSENRYNASLLLTGLRSSDSGMYRCEVVVGINDEQDTVPLQRVCVENSANIATPAQLQATFDDGYDNCDAGWLSDQTVRYPIQSPRPGCYGDREDSPGIRNYGSRAPEEMFDVYCFANSFEGEVFHSSVSEKLSLASASIHCHTLGAQLANVGQLYLAWQGGLDRCDPGWLADGSVRYPINLPRRNCGGDEPGVRTVYHNPNRTGFPETSDLFDAYCYRENLKEQAAKLQNTIEYSSLNASSDEEVQLQRNTSFPQPSTWTGLVDLETEDFRSIINNESSEISEEHVVIHMGPEEKSVDLENLPGGSAKEENDPDPDPSSTTPSSSTQAQTSNSVISTIVHTIMKPFRYLTGKIEPEGLSKDTTTRMMPSKGDENNVIMEQNTEEHLYQPSTSGPEEELLEQEKEVVMVAKQQEKKSSHLDNQYPETFTDSYNEPSKEVTAPTSVNPTLSSMQKSFIQIKGSHPNSEVPPSSDRLFATQTSTPEEVKRGGLEIMSIPRNIPENFSGDLNEDGFSIPKDPQSSENEKGAEGSGGRDLSFILDSQTKGSNVDGVPRATTEKQQLLGLQHTEVSSPLEPKQVELDSPVEEARGEIMYIQRPIEKPKINASNKVTMPFVKRKQDAELTLTTTKSLVNPTDDDQTIKLAESRSGESESFVLARGWTTPKQVPGEDTSPQIPLERDVMNSSVARPENMASRI</sequence>
<feature type="compositionally biased region" description="Low complexity" evidence="10">
    <location>
        <begin position="430"/>
        <end position="439"/>
    </location>
</feature>
<evidence type="ECO:0000256" key="5">
    <source>
        <dbReference type="ARBA" id="ARBA00022974"/>
    </source>
</evidence>
<dbReference type="InterPro" id="IPR016186">
    <property type="entry name" value="C-type_lectin-like/link_sf"/>
</dbReference>
<dbReference type="FunFam" id="2.60.40.10:FF:000571">
    <property type="entry name" value="Neurocan core protein"/>
    <property type="match status" value="1"/>
</dbReference>
<dbReference type="CDD" id="cd03517">
    <property type="entry name" value="Link_domain_CSPGs_modules_1_3"/>
    <property type="match status" value="1"/>
</dbReference>
<dbReference type="PANTHER" id="PTHR22804">
    <property type="entry name" value="AGGRECAN/VERSICAN PROTEOGLYCAN"/>
    <property type="match status" value="1"/>
</dbReference>
<dbReference type="GO" id="GO:0010001">
    <property type="term" value="P:glial cell differentiation"/>
    <property type="evidence" value="ECO:0007669"/>
    <property type="project" value="TreeGrafter"/>
</dbReference>
<dbReference type="Pfam" id="PF00193">
    <property type="entry name" value="Xlink"/>
    <property type="match status" value="2"/>
</dbReference>
<evidence type="ECO:0000259" key="12">
    <source>
        <dbReference type="PROSITE" id="PS50835"/>
    </source>
</evidence>
<comment type="caution">
    <text evidence="14">The sequence shown here is derived from an EMBL/GenBank/DDBJ whole genome shotgun (WGS) entry which is preliminary data.</text>
</comment>
<dbReference type="Pfam" id="PF07686">
    <property type="entry name" value="V-set"/>
    <property type="match status" value="1"/>
</dbReference>
<evidence type="ECO:0000313" key="15">
    <source>
        <dbReference type="Proteomes" id="UP000316079"/>
    </source>
</evidence>
<keyword evidence="3 11" id="KW-0732">Signal</keyword>
<evidence type="ECO:0000256" key="2">
    <source>
        <dbReference type="ARBA" id="ARBA00022525"/>
    </source>
</evidence>
<evidence type="ECO:0000256" key="6">
    <source>
        <dbReference type="ARBA" id="ARBA00023157"/>
    </source>
</evidence>
<dbReference type="InterPro" id="IPR007110">
    <property type="entry name" value="Ig-like_dom"/>
</dbReference>
<feature type="region of interest" description="Disordered" evidence="10">
    <location>
        <begin position="407"/>
        <end position="445"/>
    </location>
</feature>
<dbReference type="SUPFAM" id="SSF48726">
    <property type="entry name" value="Immunoglobulin"/>
    <property type="match status" value="1"/>
</dbReference>
<dbReference type="OrthoDB" id="5860362at2759"/>
<evidence type="ECO:0000256" key="1">
    <source>
        <dbReference type="ARBA" id="ARBA00004613"/>
    </source>
</evidence>
<dbReference type="GO" id="GO:0007417">
    <property type="term" value="P:central nervous system development"/>
    <property type="evidence" value="ECO:0007669"/>
    <property type="project" value="TreeGrafter"/>
</dbReference>
<dbReference type="Proteomes" id="UP000316079">
    <property type="component" value="Unassembled WGS sequence"/>
</dbReference>
<dbReference type="GO" id="GO:0002052">
    <property type="term" value="P:positive regulation of neuroblast proliferation"/>
    <property type="evidence" value="ECO:0007669"/>
    <property type="project" value="TreeGrafter"/>
</dbReference>
<dbReference type="InterPro" id="IPR003599">
    <property type="entry name" value="Ig_sub"/>
</dbReference>
<name>A0A553PVT6_9TELE</name>
<organism evidence="14 15">
    <name type="scientific">Danionella cerebrum</name>
    <dbReference type="NCBI Taxonomy" id="2873325"/>
    <lineage>
        <taxon>Eukaryota</taxon>
        <taxon>Metazoa</taxon>
        <taxon>Chordata</taxon>
        <taxon>Craniata</taxon>
        <taxon>Vertebrata</taxon>
        <taxon>Euteleostomi</taxon>
        <taxon>Actinopterygii</taxon>
        <taxon>Neopterygii</taxon>
        <taxon>Teleostei</taxon>
        <taxon>Ostariophysi</taxon>
        <taxon>Cypriniformes</taxon>
        <taxon>Danionidae</taxon>
        <taxon>Danioninae</taxon>
        <taxon>Danionella</taxon>
    </lineage>
</organism>
<dbReference type="PROSITE" id="PS01241">
    <property type="entry name" value="LINK_1"/>
    <property type="match status" value="1"/>
</dbReference>
<feature type="compositionally biased region" description="Polar residues" evidence="10">
    <location>
        <begin position="532"/>
        <end position="546"/>
    </location>
</feature>
<keyword evidence="7" id="KW-0325">Glycoprotein</keyword>
<dbReference type="Gene3D" id="3.10.100.10">
    <property type="entry name" value="Mannose-Binding Protein A, subunit A"/>
    <property type="match status" value="2"/>
</dbReference>
<evidence type="ECO:0000256" key="8">
    <source>
        <dbReference type="ARBA" id="ARBA00023319"/>
    </source>
</evidence>
<dbReference type="FunFam" id="3.10.100.10:FF:000011">
    <property type="entry name" value="Aggrecan core protein"/>
    <property type="match status" value="1"/>
</dbReference>
<evidence type="ECO:0000259" key="13">
    <source>
        <dbReference type="PROSITE" id="PS50963"/>
    </source>
</evidence>
<feature type="signal peptide" evidence="11">
    <location>
        <begin position="1"/>
        <end position="29"/>
    </location>
</feature>
<feature type="disulfide bond" evidence="9">
    <location>
        <begin position="180"/>
        <end position="201"/>
    </location>
</feature>
<feature type="region of interest" description="Disordered" evidence="10">
    <location>
        <begin position="757"/>
        <end position="808"/>
    </location>
</feature>
<dbReference type="PANTHER" id="PTHR22804:SF24">
    <property type="entry name" value="NEUROCAN CORE PROTEIN"/>
    <property type="match status" value="1"/>
</dbReference>
<dbReference type="GO" id="GO:0007155">
    <property type="term" value="P:cell adhesion"/>
    <property type="evidence" value="ECO:0007669"/>
    <property type="project" value="InterPro"/>
</dbReference>
<keyword evidence="8" id="KW-0393">Immunoglobulin domain</keyword>
<dbReference type="SUPFAM" id="SSF56436">
    <property type="entry name" value="C-type lectin-like"/>
    <property type="match status" value="2"/>
</dbReference>
<feature type="non-terminal residue" evidence="14">
    <location>
        <position position="808"/>
    </location>
</feature>
<accession>A0A553PVT6</accession>
<evidence type="ECO:0000256" key="9">
    <source>
        <dbReference type="PROSITE-ProRule" id="PRU00323"/>
    </source>
</evidence>
<dbReference type="PRINTS" id="PR01265">
    <property type="entry name" value="LINKMODULE"/>
</dbReference>
<dbReference type="EMBL" id="SRMA01026599">
    <property type="protein sequence ID" value="TRY81754.1"/>
    <property type="molecule type" value="Genomic_DNA"/>
</dbReference>
<dbReference type="STRING" id="623744.A0A553PVT6"/>
<gene>
    <name evidence="14" type="ORF">DNTS_031666</name>
</gene>
<evidence type="ECO:0008006" key="16">
    <source>
        <dbReference type="Google" id="ProtNLM"/>
    </source>
</evidence>
<dbReference type="CDD" id="cd03520">
    <property type="entry name" value="Link_domain_CSPGs_modules_2_4"/>
    <property type="match status" value="1"/>
</dbReference>
<comment type="caution">
    <text evidence="9">Lacks conserved residue(s) required for the propagation of feature annotation.</text>
</comment>
<dbReference type="PROSITE" id="PS50835">
    <property type="entry name" value="IG_LIKE"/>
    <property type="match status" value="1"/>
</dbReference>
<dbReference type="InterPro" id="IPR013106">
    <property type="entry name" value="Ig_V-set"/>
</dbReference>
<dbReference type="SMART" id="SM00406">
    <property type="entry name" value="IGv"/>
    <property type="match status" value="1"/>
</dbReference>
<dbReference type="GO" id="GO:0005540">
    <property type="term" value="F:hyaluronic acid binding"/>
    <property type="evidence" value="ECO:0007669"/>
    <property type="project" value="InterPro"/>
</dbReference>
<reference evidence="14 15" key="1">
    <citation type="journal article" date="2019" name="Sci. Data">
        <title>Hybrid genome assembly and annotation of Danionella translucida.</title>
        <authorList>
            <person name="Kadobianskyi M."/>
            <person name="Schulze L."/>
            <person name="Schuelke M."/>
            <person name="Judkewitz B."/>
        </authorList>
    </citation>
    <scope>NUCLEOTIDE SEQUENCE [LARGE SCALE GENOMIC DNA]</scope>
    <source>
        <strain evidence="14 15">Bolton</strain>
    </source>
</reference>
<keyword evidence="5" id="KW-0654">Proteoglycan</keyword>
<feature type="disulfide bond" evidence="9">
    <location>
        <begin position="278"/>
        <end position="299"/>
    </location>
</feature>
<feature type="region of interest" description="Disordered" evidence="10">
    <location>
        <begin position="525"/>
        <end position="560"/>
    </location>
</feature>
<dbReference type="PROSITE" id="PS50963">
    <property type="entry name" value="LINK_2"/>
    <property type="match status" value="2"/>
</dbReference>
<feature type="region of interest" description="Disordered" evidence="10">
    <location>
        <begin position="610"/>
        <end position="650"/>
    </location>
</feature>
<dbReference type="SMART" id="SM00409">
    <property type="entry name" value="IG"/>
    <property type="match status" value="1"/>
</dbReference>
<dbReference type="FunFam" id="3.10.100.10:FF:000002">
    <property type="entry name" value="Hyaluronan proteoglycan link protein 1"/>
    <property type="match status" value="1"/>
</dbReference>
<dbReference type="GO" id="GO:0005615">
    <property type="term" value="C:extracellular space"/>
    <property type="evidence" value="ECO:0007669"/>
    <property type="project" value="TreeGrafter"/>
</dbReference>
<dbReference type="GO" id="GO:0045202">
    <property type="term" value="C:synapse"/>
    <property type="evidence" value="ECO:0007669"/>
    <property type="project" value="TreeGrafter"/>
</dbReference>
<feature type="domain" description="Link" evidence="13">
    <location>
        <begin position="235"/>
        <end position="331"/>
    </location>
</feature>
<dbReference type="Gene3D" id="2.60.40.10">
    <property type="entry name" value="Immunoglobulins"/>
    <property type="match status" value="1"/>
</dbReference>
<keyword evidence="15" id="KW-1185">Reference proteome</keyword>
<evidence type="ECO:0000256" key="3">
    <source>
        <dbReference type="ARBA" id="ARBA00022729"/>
    </source>
</evidence>